<keyword evidence="10" id="KW-0411">Iron-sulfur</keyword>
<sequence>MNKSIYKSSRLFLRKQSCNVICQLFMSSSYQPKFSYSNIFRKKCSDDSLHNLETKYKKLEESSLVEQRYFLRNPELHTDADSKSKDLDILFVPNEVLTSVTQKAIIYIQHFYRREHLQSLRNIYDDVLSSKNDRSIALELLKNASIASGGILPSCQDTGTACIFAKRGKHIMTQSNDEEAISRGVYNAYTQHNLRYSILSPLSMFEEKNTNCNLPAQIDIMTNFDNPLEYELLVIAKGGGSSSRTFLYQENKSLLNEEKLMKFLIDAVKKLGTSGCPPYHLVVVIGGLSPEQCLKTVKLTAAHYLDDLPHSGDETGQAFRDIEWEQKIFELSRNIGIGAQFGGRHYCHDVRVIRLPRHGAHTPVGIGVSCSADRQVKVKINKTGVYMEQLEENPAQFLPDQISSSEVEKSSETIHINLNLPLKEVQKILSNYPVGTRLNLSGTLIIARDIAHARILSNLKETGKLPNYMLKYPFVYYAGPAKTPPNMISGSLGPTTAGRMDLYLDPFMEAGGSFITLAKGNRSEIARQACLKHKGFYLGVPGGPAAFHSVQKIKKLQILDFEDLGMEAVWLAEVENFLAFIVIDDKGNDFYKQWLG</sequence>
<evidence type="ECO:0000256" key="7">
    <source>
        <dbReference type="ARBA" id="ARBA00022532"/>
    </source>
</evidence>
<evidence type="ECO:0000256" key="8">
    <source>
        <dbReference type="ARBA" id="ARBA00022723"/>
    </source>
</evidence>
<dbReference type="GO" id="GO:0004333">
    <property type="term" value="F:fumarate hydratase activity"/>
    <property type="evidence" value="ECO:0007669"/>
    <property type="project" value="UniProtKB-EC"/>
</dbReference>
<evidence type="ECO:0000256" key="10">
    <source>
        <dbReference type="ARBA" id="ARBA00023014"/>
    </source>
</evidence>
<feature type="domain" description="Fe-S hydro-lyase tartrate dehydratase alpha-type catalytic" evidence="12">
    <location>
        <begin position="100"/>
        <end position="378"/>
    </location>
</feature>
<evidence type="ECO:0000256" key="11">
    <source>
        <dbReference type="ARBA" id="ARBA00023239"/>
    </source>
</evidence>
<dbReference type="Pfam" id="PF05683">
    <property type="entry name" value="Fumerase_C"/>
    <property type="match status" value="1"/>
</dbReference>
<organism evidence="14 15">
    <name type="scientific">Cryptosporidium andersoni</name>
    <dbReference type="NCBI Taxonomy" id="117008"/>
    <lineage>
        <taxon>Eukaryota</taxon>
        <taxon>Sar</taxon>
        <taxon>Alveolata</taxon>
        <taxon>Apicomplexa</taxon>
        <taxon>Conoidasida</taxon>
        <taxon>Coccidia</taxon>
        <taxon>Eucoccidiorida</taxon>
        <taxon>Eimeriorina</taxon>
        <taxon>Cryptosporidiidae</taxon>
        <taxon>Cryptosporidium</taxon>
    </lineage>
</organism>
<dbReference type="GeneID" id="92366558"/>
<evidence type="ECO:0000256" key="5">
    <source>
        <dbReference type="ARBA" id="ARBA00012921"/>
    </source>
</evidence>
<evidence type="ECO:0000256" key="2">
    <source>
        <dbReference type="ARBA" id="ARBA00004859"/>
    </source>
</evidence>
<dbReference type="SUPFAM" id="SSF117457">
    <property type="entry name" value="FumA C-terminal domain-like"/>
    <property type="match status" value="1"/>
</dbReference>
<comment type="caution">
    <text evidence="14">The sequence shown here is derived from an EMBL/GenBank/DDBJ whole genome shotgun (WGS) entry which is preliminary data.</text>
</comment>
<dbReference type="EMBL" id="LRBS01000048">
    <property type="protein sequence ID" value="OII77031.1"/>
    <property type="molecule type" value="Genomic_DNA"/>
</dbReference>
<name>A0A1J4MSI0_9CRYT</name>
<dbReference type="Gene3D" id="3.20.130.10">
    <property type="entry name" value="Fe-S hydro-lyase, tartrate dehydratase beta-type, catalytic domain"/>
    <property type="match status" value="1"/>
</dbReference>
<protein>
    <recommendedName>
        <fullName evidence="5">fumarate hydratase</fullName>
        <ecNumber evidence="5">4.2.1.2</ecNumber>
    </recommendedName>
</protein>
<comment type="pathway">
    <text evidence="2">Carbohydrate metabolism; tricarboxylic acid cycle; (S)-malate from fumarate: step 1/1.</text>
</comment>
<dbReference type="PANTHER" id="PTHR30389">
    <property type="entry name" value="FUMARATE HYDRATASE-RELATED"/>
    <property type="match status" value="1"/>
</dbReference>
<dbReference type="InterPro" id="IPR004647">
    <property type="entry name" value="Fe-S_hydro-lyase_TtdB-typ_cat"/>
</dbReference>
<dbReference type="GO" id="GO:0051539">
    <property type="term" value="F:4 iron, 4 sulfur cluster binding"/>
    <property type="evidence" value="ECO:0007669"/>
    <property type="project" value="UniProtKB-KW"/>
</dbReference>
<evidence type="ECO:0000256" key="1">
    <source>
        <dbReference type="ARBA" id="ARBA00001966"/>
    </source>
</evidence>
<gene>
    <name evidence="14" type="ORF">cand_023740</name>
</gene>
<keyword evidence="6" id="KW-0004">4Fe-4S</keyword>
<dbReference type="PANTHER" id="PTHR30389:SF0">
    <property type="entry name" value="FUMARATE HYDRATASE CLASS I, AEROBIC"/>
    <property type="match status" value="1"/>
</dbReference>
<evidence type="ECO:0000313" key="15">
    <source>
        <dbReference type="Proteomes" id="UP000186804"/>
    </source>
</evidence>
<dbReference type="EC" id="4.2.1.2" evidence="5"/>
<dbReference type="PIRSF" id="PIRSF001394">
    <property type="entry name" value="Fe_dep_fumar_hy"/>
    <property type="match status" value="1"/>
</dbReference>
<dbReference type="NCBIfam" id="TIGR00723">
    <property type="entry name" value="ttdB_fumA_fumB"/>
    <property type="match status" value="1"/>
</dbReference>
<dbReference type="InterPro" id="IPR036660">
    <property type="entry name" value="Fe-S_hydroAse_TtdB_cat_sf"/>
</dbReference>
<accession>A0A1J4MSI0</accession>
<reference evidence="14 15" key="1">
    <citation type="submission" date="2016-10" db="EMBL/GenBank/DDBJ databases">
        <title>Reductive evolution of mitochondrial metabolism and differential evolution of invasion-related proteins in Cryptosporidium.</title>
        <authorList>
            <person name="Liu S."/>
            <person name="Roellig D.M."/>
            <person name="Guo Y."/>
            <person name="Li N."/>
            <person name="Frace M.A."/>
            <person name="Tang K."/>
            <person name="Zhang L."/>
            <person name="Feng Y."/>
            <person name="Xiao L."/>
        </authorList>
    </citation>
    <scope>NUCLEOTIDE SEQUENCE [LARGE SCALE GENOMIC DNA]</scope>
    <source>
        <strain evidence="14">30847</strain>
    </source>
</reference>
<feature type="domain" description="Fe-S hydro-lyase tartrate dehydratase beta-type catalytic" evidence="13">
    <location>
        <begin position="384"/>
        <end position="594"/>
    </location>
</feature>
<dbReference type="Proteomes" id="UP000186804">
    <property type="component" value="Unassembled WGS sequence"/>
</dbReference>
<evidence type="ECO:0000256" key="6">
    <source>
        <dbReference type="ARBA" id="ARBA00022485"/>
    </source>
</evidence>
<evidence type="ECO:0000259" key="12">
    <source>
        <dbReference type="Pfam" id="PF05681"/>
    </source>
</evidence>
<keyword evidence="11" id="KW-0456">Lyase</keyword>
<evidence type="ECO:0000256" key="9">
    <source>
        <dbReference type="ARBA" id="ARBA00023004"/>
    </source>
</evidence>
<dbReference type="InterPro" id="IPR004646">
    <property type="entry name" value="Fe-S_hydro-lyase_TtdA-typ_cat"/>
</dbReference>
<evidence type="ECO:0000256" key="3">
    <source>
        <dbReference type="ARBA" id="ARBA00008876"/>
    </source>
</evidence>
<dbReference type="RefSeq" id="XP_067068877.1">
    <property type="nucleotide sequence ID" value="XM_067212604.1"/>
</dbReference>
<keyword evidence="7" id="KW-0816">Tricarboxylic acid cycle</keyword>
<keyword evidence="9" id="KW-0408">Iron</keyword>
<dbReference type="GO" id="GO:0046872">
    <property type="term" value="F:metal ion binding"/>
    <property type="evidence" value="ECO:0007669"/>
    <property type="project" value="UniProtKB-KW"/>
</dbReference>
<proteinExistence type="inferred from homology"/>
<dbReference type="GO" id="GO:0006099">
    <property type="term" value="P:tricarboxylic acid cycle"/>
    <property type="evidence" value="ECO:0007669"/>
    <property type="project" value="UniProtKB-KW"/>
</dbReference>
<evidence type="ECO:0000259" key="13">
    <source>
        <dbReference type="Pfam" id="PF05683"/>
    </source>
</evidence>
<dbReference type="InterPro" id="IPR011167">
    <property type="entry name" value="Fe_dep_fumarate_hydratase"/>
</dbReference>
<keyword evidence="15" id="KW-1185">Reference proteome</keyword>
<comment type="cofactor">
    <cofactor evidence="1">
        <name>[4Fe-4S] cluster</name>
        <dbReference type="ChEBI" id="CHEBI:49883"/>
    </cofactor>
</comment>
<dbReference type="OrthoDB" id="411469at2759"/>
<dbReference type="Pfam" id="PF05681">
    <property type="entry name" value="Fumerase"/>
    <property type="match status" value="1"/>
</dbReference>
<dbReference type="InterPro" id="IPR051208">
    <property type="entry name" value="Class-I_Fumarase/Tartrate_DH"/>
</dbReference>
<keyword evidence="8" id="KW-0479">Metal-binding</keyword>
<comment type="subunit">
    <text evidence="4">Homodimer.</text>
</comment>
<dbReference type="AlphaFoldDB" id="A0A1J4MSI0"/>
<dbReference type="VEuPathDB" id="CryptoDB:cand_023740"/>
<evidence type="ECO:0000256" key="4">
    <source>
        <dbReference type="ARBA" id="ARBA00011738"/>
    </source>
</evidence>
<evidence type="ECO:0000313" key="14">
    <source>
        <dbReference type="EMBL" id="OII77031.1"/>
    </source>
</evidence>
<comment type="similarity">
    <text evidence="3">Belongs to the class-I fumarase family.</text>
</comment>